<evidence type="ECO:0000313" key="1">
    <source>
        <dbReference type="EMBL" id="MBW0499698.1"/>
    </source>
</evidence>
<proteinExistence type="predicted"/>
<accession>A0A9Q3DDC8</accession>
<gene>
    <name evidence="1" type="ORF">O181_039413</name>
</gene>
<dbReference type="AlphaFoldDB" id="A0A9Q3DDC8"/>
<sequence length="127" mass="15456">MEAKLTPQNDWEWNPGWNEGWTDVTLKTEQIEEEVNYWLEPILEEGEYLVQIWIPDLELEEFFSFSGKHEHIEESEDWKELPEFSFSKFEFLELIKYYFIKGNVGNTYWAEDTTTDFKWRGKIIFVI</sequence>
<organism evidence="1 2">
    <name type="scientific">Austropuccinia psidii MF-1</name>
    <dbReference type="NCBI Taxonomy" id="1389203"/>
    <lineage>
        <taxon>Eukaryota</taxon>
        <taxon>Fungi</taxon>
        <taxon>Dikarya</taxon>
        <taxon>Basidiomycota</taxon>
        <taxon>Pucciniomycotina</taxon>
        <taxon>Pucciniomycetes</taxon>
        <taxon>Pucciniales</taxon>
        <taxon>Sphaerophragmiaceae</taxon>
        <taxon>Austropuccinia</taxon>
    </lineage>
</organism>
<keyword evidence="2" id="KW-1185">Reference proteome</keyword>
<dbReference type="Proteomes" id="UP000765509">
    <property type="component" value="Unassembled WGS sequence"/>
</dbReference>
<comment type="caution">
    <text evidence="1">The sequence shown here is derived from an EMBL/GenBank/DDBJ whole genome shotgun (WGS) entry which is preliminary data.</text>
</comment>
<name>A0A9Q3DDC8_9BASI</name>
<dbReference type="EMBL" id="AVOT02015403">
    <property type="protein sequence ID" value="MBW0499698.1"/>
    <property type="molecule type" value="Genomic_DNA"/>
</dbReference>
<evidence type="ECO:0000313" key="2">
    <source>
        <dbReference type="Proteomes" id="UP000765509"/>
    </source>
</evidence>
<reference evidence="1" key="1">
    <citation type="submission" date="2021-03" db="EMBL/GenBank/DDBJ databases">
        <title>Draft genome sequence of rust myrtle Austropuccinia psidii MF-1, a brazilian biotype.</title>
        <authorList>
            <person name="Quecine M.C."/>
            <person name="Pachon D.M.R."/>
            <person name="Bonatelli M.L."/>
            <person name="Correr F.H."/>
            <person name="Franceschini L.M."/>
            <person name="Leite T.F."/>
            <person name="Margarido G.R.A."/>
            <person name="Almeida C.A."/>
            <person name="Ferrarezi J.A."/>
            <person name="Labate C.A."/>
        </authorList>
    </citation>
    <scope>NUCLEOTIDE SEQUENCE</scope>
    <source>
        <strain evidence="1">MF-1</strain>
    </source>
</reference>
<protein>
    <submittedName>
        <fullName evidence="1">Uncharacterized protein</fullName>
    </submittedName>
</protein>